<dbReference type="OrthoDB" id="9805416at2"/>
<comment type="caution">
    <text evidence="7">The sequence shown here is derived from an EMBL/GenBank/DDBJ whole genome shotgun (WGS) entry which is preliminary data.</text>
</comment>
<organism evidence="7 8">
    <name type="scientific">Dielma fastidiosa</name>
    <dbReference type="NCBI Taxonomy" id="1034346"/>
    <lineage>
        <taxon>Bacteria</taxon>
        <taxon>Bacillati</taxon>
        <taxon>Bacillota</taxon>
        <taxon>Erysipelotrichia</taxon>
        <taxon>Erysipelotrichales</taxon>
        <taxon>Erysipelotrichaceae</taxon>
        <taxon>Dielma</taxon>
    </lineage>
</organism>
<evidence type="ECO:0000256" key="1">
    <source>
        <dbReference type="ARBA" id="ARBA00005854"/>
    </source>
</evidence>
<dbReference type="PANTHER" id="PTHR43761:SF1">
    <property type="entry name" value="D-ISOMER SPECIFIC 2-HYDROXYACID DEHYDROGENASE CATALYTIC DOMAIN-CONTAINING PROTEIN-RELATED"/>
    <property type="match status" value="1"/>
</dbReference>
<reference evidence="7 8" key="1">
    <citation type="submission" date="2018-05" db="EMBL/GenBank/DDBJ databases">
        <title>Genomic Encyclopedia of Type Strains, Phase IV (KMG-IV): sequencing the most valuable type-strain genomes for metagenomic binning, comparative biology and taxonomic classification.</title>
        <authorList>
            <person name="Goeker M."/>
        </authorList>
    </citation>
    <scope>NUCLEOTIDE SEQUENCE [LARGE SCALE GENOMIC DNA]</scope>
    <source>
        <strain evidence="7 8">JC118</strain>
    </source>
</reference>
<protein>
    <submittedName>
        <fullName evidence="7">Glycerate dehydrogenase</fullName>
    </submittedName>
</protein>
<keyword evidence="2 4" id="KW-0560">Oxidoreductase</keyword>
<dbReference type="PANTHER" id="PTHR43761">
    <property type="entry name" value="D-ISOMER SPECIFIC 2-HYDROXYACID DEHYDROGENASE FAMILY PROTEIN (AFU_ORTHOLOGUE AFUA_1G13630)"/>
    <property type="match status" value="1"/>
</dbReference>
<dbReference type="GO" id="GO:0051287">
    <property type="term" value="F:NAD binding"/>
    <property type="evidence" value="ECO:0007669"/>
    <property type="project" value="InterPro"/>
</dbReference>
<dbReference type="InterPro" id="IPR050418">
    <property type="entry name" value="D-iso_2-hydroxyacid_DH_PdxB"/>
</dbReference>
<dbReference type="Pfam" id="PF02826">
    <property type="entry name" value="2-Hacid_dh_C"/>
    <property type="match status" value="1"/>
</dbReference>
<dbReference type="AlphaFoldDB" id="A0A318KV10"/>
<dbReference type="SUPFAM" id="SSF51735">
    <property type="entry name" value="NAD(P)-binding Rossmann-fold domains"/>
    <property type="match status" value="1"/>
</dbReference>
<dbReference type="InterPro" id="IPR029752">
    <property type="entry name" value="D-isomer_DH_CS1"/>
</dbReference>
<dbReference type="Pfam" id="PF00389">
    <property type="entry name" value="2-Hacid_dh"/>
    <property type="match status" value="1"/>
</dbReference>
<evidence type="ECO:0000313" key="8">
    <source>
        <dbReference type="Proteomes" id="UP000247612"/>
    </source>
</evidence>
<accession>A0A318KV10</accession>
<dbReference type="STRING" id="1034346.GCA_000313565_00330"/>
<dbReference type="InterPro" id="IPR006140">
    <property type="entry name" value="D-isomer_DH_NAD-bd"/>
</dbReference>
<comment type="similarity">
    <text evidence="1 4">Belongs to the D-isomer specific 2-hydroxyacid dehydrogenase family.</text>
</comment>
<name>A0A318KV10_9FIRM</name>
<evidence type="ECO:0000256" key="2">
    <source>
        <dbReference type="ARBA" id="ARBA00023002"/>
    </source>
</evidence>
<evidence type="ECO:0000259" key="6">
    <source>
        <dbReference type="Pfam" id="PF02826"/>
    </source>
</evidence>
<dbReference type="SUPFAM" id="SSF52283">
    <property type="entry name" value="Formate/glycerate dehydrogenase catalytic domain-like"/>
    <property type="match status" value="1"/>
</dbReference>
<feature type="domain" description="D-isomer specific 2-hydroxyacid dehydrogenase catalytic" evidence="5">
    <location>
        <begin position="21"/>
        <end position="314"/>
    </location>
</feature>
<sequence>MQHKIVVLNSELVDYDNQIDFHALGEQVTIYRHSQADQILERVTDYEIVVTKELPLPARLIAQFPASVKCICEAGTGYNNIDLKAADEKGIIVCNIPAYSTQRVAQTAIMMLLNLSSEVQKQIRMQERHCYDNFTKHLMVNHFEVNDKVLGIVGYGSIGREVIKIAQALGMKILVYTRTPRTDSEIEFTDLETVLRKCDYLSLHCPLTDETHHLINAETLALMKPSAFIINTSRGALIDEQALIAALKAGKLAGAGLDVQEHEPLQSSSELFKMENVLVTPHMGWKGLETRQRLLKLLAENIRAYENGQPINAVHLK</sequence>
<dbReference type="InterPro" id="IPR029753">
    <property type="entry name" value="D-isomer_DH_CS"/>
</dbReference>
<dbReference type="PROSITE" id="PS00671">
    <property type="entry name" value="D_2_HYDROXYACID_DH_3"/>
    <property type="match status" value="1"/>
</dbReference>
<dbReference type="EMBL" id="QJKH01000001">
    <property type="protein sequence ID" value="PXX81721.1"/>
    <property type="molecule type" value="Genomic_DNA"/>
</dbReference>
<keyword evidence="3" id="KW-0520">NAD</keyword>
<evidence type="ECO:0000256" key="4">
    <source>
        <dbReference type="RuleBase" id="RU003719"/>
    </source>
</evidence>
<evidence type="ECO:0000313" key="7">
    <source>
        <dbReference type="EMBL" id="PXX81721.1"/>
    </source>
</evidence>
<dbReference type="Gene3D" id="3.40.50.720">
    <property type="entry name" value="NAD(P)-binding Rossmann-like Domain"/>
    <property type="match status" value="2"/>
</dbReference>
<dbReference type="PROSITE" id="PS00065">
    <property type="entry name" value="D_2_HYDROXYACID_DH_1"/>
    <property type="match status" value="1"/>
</dbReference>
<evidence type="ECO:0000259" key="5">
    <source>
        <dbReference type="Pfam" id="PF00389"/>
    </source>
</evidence>
<dbReference type="RefSeq" id="WP_022936637.1">
    <property type="nucleotide sequence ID" value="NZ_CABKRQ010000001.1"/>
</dbReference>
<dbReference type="InterPro" id="IPR006139">
    <property type="entry name" value="D-isomer_2_OHA_DH_cat_dom"/>
</dbReference>
<evidence type="ECO:0000256" key="3">
    <source>
        <dbReference type="ARBA" id="ARBA00023027"/>
    </source>
</evidence>
<dbReference type="FunFam" id="3.40.50.720:FF:000203">
    <property type="entry name" value="D-3-phosphoglycerate dehydrogenase (SerA)"/>
    <property type="match status" value="1"/>
</dbReference>
<gene>
    <name evidence="7" type="ORF">DES51_101334</name>
</gene>
<dbReference type="GO" id="GO:0016616">
    <property type="term" value="F:oxidoreductase activity, acting on the CH-OH group of donors, NAD or NADP as acceptor"/>
    <property type="evidence" value="ECO:0007669"/>
    <property type="project" value="InterPro"/>
</dbReference>
<feature type="domain" description="D-isomer specific 2-hydroxyacid dehydrogenase NAD-binding" evidence="6">
    <location>
        <begin position="109"/>
        <end position="284"/>
    </location>
</feature>
<dbReference type="InterPro" id="IPR036291">
    <property type="entry name" value="NAD(P)-bd_dom_sf"/>
</dbReference>
<dbReference type="Proteomes" id="UP000247612">
    <property type="component" value="Unassembled WGS sequence"/>
</dbReference>
<proteinExistence type="inferred from homology"/>
<keyword evidence="8" id="KW-1185">Reference proteome</keyword>